<accession>A0AAE1DVZ0</accession>
<proteinExistence type="predicted"/>
<dbReference type="AlphaFoldDB" id="A0AAE1DVZ0"/>
<evidence type="ECO:0000313" key="1">
    <source>
        <dbReference type="EMBL" id="KAK3784380.1"/>
    </source>
</evidence>
<gene>
    <name evidence="1" type="ORF">RRG08_059407</name>
</gene>
<organism evidence="1 2">
    <name type="scientific">Elysia crispata</name>
    <name type="common">lettuce slug</name>
    <dbReference type="NCBI Taxonomy" id="231223"/>
    <lineage>
        <taxon>Eukaryota</taxon>
        <taxon>Metazoa</taxon>
        <taxon>Spiralia</taxon>
        <taxon>Lophotrochozoa</taxon>
        <taxon>Mollusca</taxon>
        <taxon>Gastropoda</taxon>
        <taxon>Heterobranchia</taxon>
        <taxon>Euthyneura</taxon>
        <taxon>Panpulmonata</taxon>
        <taxon>Sacoglossa</taxon>
        <taxon>Placobranchoidea</taxon>
        <taxon>Plakobranchidae</taxon>
        <taxon>Elysia</taxon>
    </lineage>
</organism>
<sequence>MLPSARQLSSIIRQQDLQFPRNNFRPRQTVHIYIVDPAKQTYSQTHYGLPPADKWYGRALPSPTKRALKARTATT</sequence>
<reference evidence="1" key="1">
    <citation type="journal article" date="2023" name="G3 (Bethesda)">
        <title>A reference genome for the long-term kleptoplast-retaining sea slug Elysia crispata morphotype clarki.</title>
        <authorList>
            <person name="Eastman K.E."/>
            <person name="Pendleton A.L."/>
            <person name="Shaikh M.A."/>
            <person name="Suttiyut T."/>
            <person name="Ogas R."/>
            <person name="Tomko P."/>
            <person name="Gavelis G."/>
            <person name="Widhalm J.R."/>
            <person name="Wisecaver J.H."/>
        </authorList>
    </citation>
    <scope>NUCLEOTIDE SEQUENCE</scope>
    <source>
        <strain evidence="1">ECLA1</strain>
    </source>
</reference>
<protein>
    <submittedName>
        <fullName evidence="1">Uncharacterized protein</fullName>
    </submittedName>
</protein>
<comment type="caution">
    <text evidence="1">The sequence shown here is derived from an EMBL/GenBank/DDBJ whole genome shotgun (WGS) entry which is preliminary data.</text>
</comment>
<evidence type="ECO:0000313" key="2">
    <source>
        <dbReference type="Proteomes" id="UP001283361"/>
    </source>
</evidence>
<name>A0AAE1DVZ0_9GAST</name>
<dbReference type="EMBL" id="JAWDGP010002270">
    <property type="protein sequence ID" value="KAK3784380.1"/>
    <property type="molecule type" value="Genomic_DNA"/>
</dbReference>
<dbReference type="Proteomes" id="UP001283361">
    <property type="component" value="Unassembled WGS sequence"/>
</dbReference>
<keyword evidence="2" id="KW-1185">Reference proteome</keyword>